<sequence>MFSNVYVRTIVLSRVLLHLGIWTRNYAVLLFVSELTNNNSVYVSLISVAEFAPIFLFGLIGGTFADRWRPKRTMVWSDLLSALSVGAVLLALMNGGWIALLIGTFISASLSQFSQPSAMKLYKRHVPTELLQGAMAMSQTLVAVFTVLGPVIGTFIFIQFGITVSLILTAVLFLGSSLILATLPRDAEEPKSDDAGGFLMELKAGMRYIGSNHSLRTLCLTFSAVGLASGLTQPLQIFLVIENLGQDKQFLQWLVMANGAAMLAGGAIIIGIAKKVRPQMLLMIGLLVSAVCTMGIGASTMIWLTIALLVISGFFFPCIQSGIQTLLVRNTEGAFIGRVSGTIMPVFMGMMVIGMFISGYLKETFSLVAVYVVSGVLIIIGASLLLPLLVEKKSKDLSGPAL</sequence>
<gene>
    <name evidence="9" type="ORF">AB432_026545</name>
</gene>
<name>A0A2Z4MPB9_BREBE</name>
<evidence type="ECO:0000256" key="4">
    <source>
        <dbReference type="ARBA" id="ARBA00022692"/>
    </source>
</evidence>
<keyword evidence="2" id="KW-0813">Transport</keyword>
<dbReference type="InterPro" id="IPR020846">
    <property type="entry name" value="MFS_dom"/>
</dbReference>
<dbReference type="SUPFAM" id="SSF103473">
    <property type="entry name" value="MFS general substrate transporter"/>
    <property type="match status" value="1"/>
</dbReference>
<evidence type="ECO:0000313" key="10">
    <source>
        <dbReference type="Proteomes" id="UP000036061"/>
    </source>
</evidence>
<comment type="subcellular location">
    <subcellularLocation>
        <location evidence="1">Cell membrane</location>
        <topology evidence="1">Multi-pass membrane protein</topology>
    </subcellularLocation>
</comment>
<feature type="transmembrane region" description="Helical" evidence="7">
    <location>
        <begin position="217"/>
        <end position="241"/>
    </location>
</feature>
<dbReference type="InterPro" id="IPR010290">
    <property type="entry name" value="TM_effector"/>
</dbReference>
<feature type="transmembrane region" description="Helical" evidence="7">
    <location>
        <begin position="42"/>
        <end position="61"/>
    </location>
</feature>
<keyword evidence="3" id="KW-1003">Cell membrane</keyword>
<dbReference type="GO" id="GO:0022857">
    <property type="term" value="F:transmembrane transporter activity"/>
    <property type="evidence" value="ECO:0007669"/>
    <property type="project" value="InterPro"/>
</dbReference>
<dbReference type="PROSITE" id="PS50850">
    <property type="entry name" value="MFS"/>
    <property type="match status" value="1"/>
</dbReference>
<feature type="transmembrane region" description="Helical" evidence="7">
    <location>
        <begin position="335"/>
        <end position="361"/>
    </location>
</feature>
<evidence type="ECO:0000256" key="5">
    <source>
        <dbReference type="ARBA" id="ARBA00022989"/>
    </source>
</evidence>
<keyword evidence="5 7" id="KW-1133">Transmembrane helix</keyword>
<evidence type="ECO:0000256" key="1">
    <source>
        <dbReference type="ARBA" id="ARBA00004651"/>
    </source>
</evidence>
<keyword evidence="6 7" id="KW-0472">Membrane</keyword>
<dbReference type="AlphaFoldDB" id="A0A2Z4MPB9"/>
<evidence type="ECO:0000256" key="3">
    <source>
        <dbReference type="ARBA" id="ARBA00022475"/>
    </source>
</evidence>
<dbReference type="Pfam" id="PF05977">
    <property type="entry name" value="MFS_3"/>
    <property type="match status" value="1"/>
</dbReference>
<proteinExistence type="predicted"/>
<feature type="transmembrane region" description="Helical" evidence="7">
    <location>
        <begin position="97"/>
        <end position="113"/>
    </location>
</feature>
<reference evidence="9 10" key="1">
    <citation type="journal article" date="2015" name="Genome Announc.">
        <title>Draft Genome Sequence of Brevibacillus brevis DZQ7, a Plant Growth-Promoting Rhizobacterium with Broad-Spectrum Antimicrobial Activity.</title>
        <authorList>
            <person name="Hou Q."/>
            <person name="Wang C."/>
            <person name="Hou X."/>
            <person name="Xia Z."/>
            <person name="Ye J."/>
            <person name="Liu K."/>
            <person name="Liu H."/>
            <person name="Wang J."/>
            <person name="Guo H."/>
            <person name="Yu X."/>
            <person name="Yang Y."/>
            <person name="Du B."/>
            <person name="Ding Y."/>
        </authorList>
    </citation>
    <scope>NUCLEOTIDE SEQUENCE [LARGE SCALE GENOMIC DNA]</scope>
    <source>
        <strain evidence="9 10">DZQ7</strain>
    </source>
</reference>
<organism evidence="9 10">
    <name type="scientific">Brevibacillus brevis</name>
    <name type="common">Bacillus brevis</name>
    <dbReference type="NCBI Taxonomy" id="1393"/>
    <lineage>
        <taxon>Bacteria</taxon>
        <taxon>Bacillati</taxon>
        <taxon>Bacillota</taxon>
        <taxon>Bacilli</taxon>
        <taxon>Bacillales</taxon>
        <taxon>Paenibacillaceae</taxon>
        <taxon>Brevibacillus</taxon>
    </lineage>
</organism>
<feature type="transmembrane region" description="Helical" evidence="7">
    <location>
        <begin position="253"/>
        <end position="273"/>
    </location>
</feature>
<protein>
    <submittedName>
        <fullName evidence="9">MFS transporter</fullName>
    </submittedName>
</protein>
<dbReference type="CDD" id="cd06173">
    <property type="entry name" value="MFS_MefA_like"/>
    <property type="match status" value="1"/>
</dbReference>
<evidence type="ECO:0000259" key="8">
    <source>
        <dbReference type="PROSITE" id="PS50850"/>
    </source>
</evidence>
<feature type="transmembrane region" description="Helical" evidence="7">
    <location>
        <begin position="367"/>
        <end position="390"/>
    </location>
</feature>
<dbReference type="EMBL" id="CP030117">
    <property type="protein sequence ID" value="AWX58380.1"/>
    <property type="molecule type" value="Genomic_DNA"/>
</dbReference>
<dbReference type="PANTHER" id="PTHR43266:SF8">
    <property type="entry name" value="MACROLIDE-EFFLUX PROTEIN"/>
    <property type="match status" value="1"/>
</dbReference>
<feature type="transmembrane region" description="Helical" evidence="7">
    <location>
        <begin position="5"/>
        <end position="22"/>
    </location>
</feature>
<dbReference type="GO" id="GO:0005886">
    <property type="term" value="C:plasma membrane"/>
    <property type="evidence" value="ECO:0007669"/>
    <property type="project" value="UniProtKB-SubCell"/>
</dbReference>
<feature type="transmembrane region" description="Helical" evidence="7">
    <location>
        <begin position="164"/>
        <end position="183"/>
    </location>
</feature>
<feature type="domain" description="Major facilitator superfamily (MFS) profile" evidence="8">
    <location>
        <begin position="1"/>
        <end position="393"/>
    </location>
</feature>
<evidence type="ECO:0000313" key="9">
    <source>
        <dbReference type="EMBL" id="AWX58380.1"/>
    </source>
</evidence>
<evidence type="ECO:0000256" key="6">
    <source>
        <dbReference type="ARBA" id="ARBA00023136"/>
    </source>
</evidence>
<dbReference type="Proteomes" id="UP000036061">
    <property type="component" value="Chromosome"/>
</dbReference>
<feature type="transmembrane region" description="Helical" evidence="7">
    <location>
        <begin position="134"/>
        <end position="158"/>
    </location>
</feature>
<feature type="transmembrane region" description="Helical" evidence="7">
    <location>
        <begin position="280"/>
        <end position="296"/>
    </location>
</feature>
<dbReference type="PANTHER" id="PTHR43266">
    <property type="entry name" value="MACROLIDE-EFFLUX PROTEIN"/>
    <property type="match status" value="1"/>
</dbReference>
<dbReference type="RefSeq" id="WP_048034854.1">
    <property type="nucleotide sequence ID" value="NZ_CP030117.1"/>
</dbReference>
<feature type="transmembrane region" description="Helical" evidence="7">
    <location>
        <begin position="302"/>
        <end position="323"/>
    </location>
</feature>
<evidence type="ECO:0000256" key="2">
    <source>
        <dbReference type="ARBA" id="ARBA00022448"/>
    </source>
</evidence>
<dbReference type="Gene3D" id="1.20.1250.20">
    <property type="entry name" value="MFS general substrate transporter like domains"/>
    <property type="match status" value="1"/>
</dbReference>
<dbReference type="InterPro" id="IPR036259">
    <property type="entry name" value="MFS_trans_sf"/>
</dbReference>
<accession>A0A2Z4MPB9</accession>
<evidence type="ECO:0000256" key="7">
    <source>
        <dbReference type="SAM" id="Phobius"/>
    </source>
</evidence>
<keyword evidence="4 7" id="KW-0812">Transmembrane</keyword>